<dbReference type="RefSeq" id="WP_002210468.1">
    <property type="nucleotide sequence ID" value="NC_008150.1"/>
</dbReference>
<name>A0A0E1NY22_YERPA</name>
<sequence>MLDPKNIQNVLKSSTDLGQQSQSDLQKPFVKGMQNMEMSGADAARSIMQSVNQSCETMMSDMNKILGGLQDNVDAHQKMQSEERPKDFERAMSDLRSTLSNGFPEEMKSMFDKLPKM</sequence>
<dbReference type="InterPro" id="IPR046244">
    <property type="entry name" value="DUF6277"/>
</dbReference>
<dbReference type="HOGENOM" id="CLU_2083231_0_0_6"/>
<feature type="compositionally biased region" description="Basic and acidic residues" evidence="1">
    <location>
        <begin position="105"/>
        <end position="117"/>
    </location>
</feature>
<dbReference type="GeneID" id="57974094"/>
<evidence type="ECO:0000256" key="1">
    <source>
        <dbReference type="SAM" id="MobiDB-lite"/>
    </source>
</evidence>
<evidence type="ECO:0000313" key="3">
    <source>
        <dbReference type="Proteomes" id="UP000001971"/>
    </source>
</evidence>
<organism evidence="2 3">
    <name type="scientific">Yersinia pestis bv. Antiqua (strain Antiqua)</name>
    <dbReference type="NCBI Taxonomy" id="360102"/>
    <lineage>
        <taxon>Bacteria</taxon>
        <taxon>Pseudomonadati</taxon>
        <taxon>Pseudomonadota</taxon>
        <taxon>Gammaproteobacteria</taxon>
        <taxon>Enterobacterales</taxon>
        <taxon>Yersiniaceae</taxon>
        <taxon>Yersinia</taxon>
    </lineage>
</organism>
<dbReference type="Pfam" id="PF19793">
    <property type="entry name" value="DUF6277"/>
    <property type="match status" value="1"/>
</dbReference>
<proteinExistence type="predicted"/>
<protein>
    <submittedName>
        <fullName evidence="2">Uncharacterized protein</fullName>
    </submittedName>
</protein>
<dbReference type="EMBL" id="CP000308">
    <property type="protein sequence ID" value="ABG15541.1"/>
    <property type="molecule type" value="Genomic_DNA"/>
</dbReference>
<accession>A0A0E1NY22</accession>
<dbReference type="PATRIC" id="fig|360102.15.peg.2948"/>
<evidence type="ECO:0000313" key="2">
    <source>
        <dbReference type="EMBL" id="ABG15541.1"/>
    </source>
</evidence>
<gene>
    <name evidence="2" type="ordered locus">YPA_3579</name>
</gene>
<feature type="region of interest" description="Disordered" evidence="1">
    <location>
        <begin position="1"/>
        <end position="24"/>
    </location>
</feature>
<feature type="region of interest" description="Disordered" evidence="1">
    <location>
        <begin position="96"/>
        <end position="117"/>
    </location>
</feature>
<dbReference type="SMR" id="A0A0E1NY22"/>
<dbReference type="Proteomes" id="UP000001971">
    <property type="component" value="Chromosome"/>
</dbReference>
<dbReference type="KEGG" id="ypa:YPA_3579"/>
<dbReference type="AlphaFoldDB" id="A0A0E1NY22"/>
<reference evidence="2 3" key="1">
    <citation type="journal article" date="2006" name="J. Bacteriol.">
        <title>Complete genome sequence of Yersinia pestis strains Antiqua and Nepal516: evidence of gene reduction in an emerging pathogen.</title>
        <authorList>
            <person name="Chain P.S."/>
            <person name="Hu P."/>
            <person name="Malfatti S.A."/>
            <person name="Radnedge L."/>
            <person name="Larimer F."/>
            <person name="Vergez L.M."/>
            <person name="Worsham P."/>
            <person name="Chu M.C."/>
            <person name="Andersen G.L."/>
        </authorList>
    </citation>
    <scope>NUCLEOTIDE SEQUENCE [LARGE SCALE GENOMIC DNA]</scope>
    <source>
        <strain evidence="2 3">Antiqua</strain>
    </source>
</reference>